<evidence type="ECO:0000256" key="4">
    <source>
        <dbReference type="ARBA" id="ARBA00022771"/>
    </source>
</evidence>
<accession>A0AAF3FEW2</accession>
<dbReference type="FunFam" id="3.30.160.60:FF:001513">
    <property type="entry name" value="Zinc finger, C2H2 type"/>
    <property type="match status" value="1"/>
</dbReference>
<dbReference type="AlphaFoldDB" id="A0AAF3FEW2"/>
<feature type="compositionally biased region" description="Polar residues" evidence="8">
    <location>
        <begin position="387"/>
        <end position="409"/>
    </location>
</feature>
<organism evidence="10 11">
    <name type="scientific">Mesorhabditis belari</name>
    <dbReference type="NCBI Taxonomy" id="2138241"/>
    <lineage>
        <taxon>Eukaryota</taxon>
        <taxon>Metazoa</taxon>
        <taxon>Ecdysozoa</taxon>
        <taxon>Nematoda</taxon>
        <taxon>Chromadorea</taxon>
        <taxon>Rhabditida</taxon>
        <taxon>Rhabditina</taxon>
        <taxon>Rhabditomorpha</taxon>
        <taxon>Rhabditoidea</taxon>
        <taxon>Rhabditidae</taxon>
        <taxon>Mesorhabditinae</taxon>
        <taxon>Mesorhabditis</taxon>
    </lineage>
</organism>
<dbReference type="Proteomes" id="UP000887575">
    <property type="component" value="Unassembled WGS sequence"/>
</dbReference>
<feature type="domain" description="C2H2-type" evidence="9">
    <location>
        <begin position="141"/>
        <end position="168"/>
    </location>
</feature>
<dbReference type="Pfam" id="PF00096">
    <property type="entry name" value="zf-C2H2"/>
    <property type="match status" value="3"/>
</dbReference>
<feature type="region of interest" description="Disordered" evidence="8">
    <location>
        <begin position="484"/>
        <end position="606"/>
    </location>
</feature>
<feature type="compositionally biased region" description="Low complexity" evidence="8">
    <location>
        <begin position="223"/>
        <end position="234"/>
    </location>
</feature>
<feature type="compositionally biased region" description="Polar residues" evidence="8">
    <location>
        <begin position="25"/>
        <end position="39"/>
    </location>
</feature>
<dbReference type="PANTHER" id="PTHR16515:SF66">
    <property type="entry name" value="C2H2-TYPE DOMAIN-CONTAINING PROTEIN"/>
    <property type="match status" value="1"/>
</dbReference>
<evidence type="ECO:0000313" key="10">
    <source>
        <dbReference type="Proteomes" id="UP000887575"/>
    </source>
</evidence>
<feature type="domain" description="C2H2-type" evidence="9">
    <location>
        <begin position="56"/>
        <end position="84"/>
    </location>
</feature>
<feature type="region of interest" description="Disordered" evidence="8">
    <location>
        <begin position="1"/>
        <end position="42"/>
    </location>
</feature>
<feature type="domain" description="C2H2-type" evidence="9">
    <location>
        <begin position="196"/>
        <end position="223"/>
    </location>
</feature>
<dbReference type="InterPro" id="IPR013087">
    <property type="entry name" value="Znf_C2H2_type"/>
</dbReference>
<feature type="compositionally biased region" description="Basic and acidic residues" evidence="8">
    <location>
        <begin position="484"/>
        <end position="512"/>
    </location>
</feature>
<evidence type="ECO:0000256" key="1">
    <source>
        <dbReference type="ARBA" id="ARBA00004123"/>
    </source>
</evidence>
<feature type="compositionally biased region" description="Basic and acidic residues" evidence="8">
    <location>
        <begin position="593"/>
        <end position="604"/>
    </location>
</feature>
<evidence type="ECO:0000256" key="3">
    <source>
        <dbReference type="ARBA" id="ARBA00022737"/>
    </source>
</evidence>
<feature type="compositionally biased region" description="Polar residues" evidence="8">
    <location>
        <begin position="564"/>
        <end position="580"/>
    </location>
</feature>
<feature type="region of interest" description="Disordered" evidence="8">
    <location>
        <begin position="222"/>
        <end position="241"/>
    </location>
</feature>
<evidence type="ECO:0000259" key="9">
    <source>
        <dbReference type="PROSITE" id="PS50157"/>
    </source>
</evidence>
<evidence type="ECO:0000256" key="7">
    <source>
        <dbReference type="PROSITE-ProRule" id="PRU00042"/>
    </source>
</evidence>
<proteinExistence type="predicted"/>
<dbReference type="InterPro" id="IPR050331">
    <property type="entry name" value="Zinc_finger"/>
</dbReference>
<dbReference type="GO" id="GO:0010468">
    <property type="term" value="P:regulation of gene expression"/>
    <property type="evidence" value="ECO:0007669"/>
    <property type="project" value="TreeGrafter"/>
</dbReference>
<feature type="domain" description="C2H2-type" evidence="9">
    <location>
        <begin position="85"/>
        <end position="112"/>
    </location>
</feature>
<dbReference type="SMART" id="SM00355">
    <property type="entry name" value="ZnF_C2H2"/>
    <property type="match status" value="7"/>
</dbReference>
<dbReference type="Gene3D" id="3.30.160.60">
    <property type="entry name" value="Classic Zinc Finger"/>
    <property type="match status" value="5"/>
</dbReference>
<feature type="compositionally biased region" description="Low complexity" evidence="8">
    <location>
        <begin position="546"/>
        <end position="558"/>
    </location>
</feature>
<feature type="region of interest" description="Disordered" evidence="8">
    <location>
        <begin position="637"/>
        <end position="658"/>
    </location>
</feature>
<feature type="region of interest" description="Disordered" evidence="8">
    <location>
        <begin position="380"/>
        <end position="425"/>
    </location>
</feature>
<dbReference type="PANTHER" id="PTHR16515">
    <property type="entry name" value="PR DOMAIN ZINC FINGER PROTEIN"/>
    <property type="match status" value="1"/>
</dbReference>
<evidence type="ECO:0000256" key="8">
    <source>
        <dbReference type="SAM" id="MobiDB-lite"/>
    </source>
</evidence>
<keyword evidence="5" id="KW-0862">Zinc</keyword>
<keyword evidence="4 7" id="KW-0863">Zinc-finger</keyword>
<dbReference type="FunFam" id="3.30.160.60:FF:001273">
    <property type="entry name" value="Zinc finger protein"/>
    <property type="match status" value="1"/>
</dbReference>
<comment type="subcellular location">
    <subcellularLocation>
        <location evidence="1">Nucleus</location>
    </subcellularLocation>
</comment>
<dbReference type="SUPFAM" id="SSF57667">
    <property type="entry name" value="beta-beta-alpha zinc fingers"/>
    <property type="match status" value="3"/>
</dbReference>
<evidence type="ECO:0000313" key="11">
    <source>
        <dbReference type="WBParaSite" id="MBELARI_LOCUS4551"/>
    </source>
</evidence>
<keyword evidence="10" id="KW-1185">Reference proteome</keyword>
<keyword evidence="6" id="KW-0539">Nucleus</keyword>
<keyword evidence="3" id="KW-0677">Repeat</keyword>
<evidence type="ECO:0000256" key="6">
    <source>
        <dbReference type="ARBA" id="ARBA00023242"/>
    </source>
</evidence>
<name>A0AAF3FEW2_9BILA</name>
<protein>
    <recommendedName>
        <fullName evidence="9">C2H2-type domain-containing protein</fullName>
    </recommendedName>
</protein>
<dbReference type="InterPro" id="IPR036236">
    <property type="entry name" value="Znf_C2H2_sf"/>
</dbReference>
<feature type="compositionally biased region" description="Acidic residues" evidence="8">
    <location>
        <begin position="10"/>
        <end position="19"/>
    </location>
</feature>
<dbReference type="PROSITE" id="PS50157">
    <property type="entry name" value="ZINC_FINGER_C2H2_2"/>
    <property type="match status" value="6"/>
</dbReference>
<evidence type="ECO:0000256" key="5">
    <source>
        <dbReference type="ARBA" id="ARBA00022833"/>
    </source>
</evidence>
<sequence length="688" mass="78008">MKIMVKSEELEAEMEDDEGIDHRSSTLTNTPSPNGSEHSGSMLEDGRMVSHLMNKNECRFCHQIFDNQTQLSIHYTQSHSERRHYSCSECRAVFAVKRELATHFRIHQGATPHTCEECGKEFGTRQLLKKHCMWHSGERSHVCPHCNKAFFQKGHLTQHLMIHAGGRPHVCSLCNKTFIFKFDLNRHMKIHAERGFSCQHCGKAFARHKQLQEHLLVKCKANPNSAPSTPSSSQHSERRSSMISLPISIPSSTSSIAPSTPSSLLQSVPVSLSNLPQLVTPRPILPTFQNLSFGNLSVEDLHRVAQSLLTQHRPVPQPDPLPQMCLLCAQPFPSQEALFLHMSKHFTANPQLFNNALIGKQEVKPDTLRTPLSVMASLPNAMEQDEVNTPSITDSATSSSCPNSPQKTSPIEVHPSRSPSPITTTGIEERLKIKCCEECVRQRARTEELEGEVERQREMIRNTRHLLDQMWNKFVSKLKKIFRKGGDDRHQERDEPALARVDQSLRDGERTKPRPQRFRPKPPQPVQLDKTVTRTSAKAERTIKTPSPVEAAPANVNPYPNPYKSQKSIKTAKTMKSTTIDDALPRAVNRSQKKSDREGRKEGNSMKSIGTFFDEVSRRAKKTFRFKSKTISQSRLARWTQKVEERRRRRQETPVTRSLRAYEEVFPDAITASARRSSIDDDNGSTKP</sequence>
<feature type="domain" description="C2H2-type" evidence="9">
    <location>
        <begin position="113"/>
        <end position="140"/>
    </location>
</feature>
<dbReference type="GO" id="GO:0008270">
    <property type="term" value="F:zinc ion binding"/>
    <property type="evidence" value="ECO:0007669"/>
    <property type="project" value="UniProtKB-KW"/>
</dbReference>
<keyword evidence="2" id="KW-0479">Metal-binding</keyword>
<evidence type="ECO:0000256" key="2">
    <source>
        <dbReference type="ARBA" id="ARBA00022723"/>
    </source>
</evidence>
<reference evidence="11" key="1">
    <citation type="submission" date="2024-02" db="UniProtKB">
        <authorList>
            <consortium name="WormBaseParasite"/>
        </authorList>
    </citation>
    <scope>IDENTIFICATION</scope>
</reference>
<dbReference type="PROSITE" id="PS00028">
    <property type="entry name" value="ZINC_FINGER_C2H2_1"/>
    <property type="match status" value="6"/>
</dbReference>
<feature type="domain" description="C2H2-type" evidence="9">
    <location>
        <begin position="169"/>
        <end position="196"/>
    </location>
</feature>
<dbReference type="WBParaSite" id="MBELARI_LOCUS4551">
    <property type="protein sequence ID" value="MBELARI_LOCUS4551"/>
    <property type="gene ID" value="MBELARI_LOCUS4551"/>
</dbReference>
<dbReference type="GO" id="GO:0005634">
    <property type="term" value="C:nucleus"/>
    <property type="evidence" value="ECO:0007669"/>
    <property type="project" value="UniProtKB-SubCell"/>
</dbReference>
<dbReference type="FunFam" id="3.30.160.60:FF:000624">
    <property type="entry name" value="zinc finger protein 697"/>
    <property type="match status" value="1"/>
</dbReference>